<dbReference type="AlphaFoldDB" id="D7N9J3"/>
<dbReference type="PANTHER" id="PTHR41291:SF1">
    <property type="entry name" value="DNA ALKYLATION REPAIR PROTEIN"/>
    <property type="match status" value="1"/>
</dbReference>
<dbReference type="InterPro" id="IPR014825">
    <property type="entry name" value="DNA_alkylation"/>
</dbReference>
<protein>
    <recommendedName>
        <fullName evidence="3">Peptidase</fullName>
    </recommendedName>
</protein>
<dbReference type="Pfam" id="PF08713">
    <property type="entry name" value="DNA_alkylation"/>
    <property type="match status" value="1"/>
</dbReference>
<evidence type="ECO:0000313" key="1">
    <source>
        <dbReference type="EMBL" id="EFI49600.1"/>
    </source>
</evidence>
<dbReference type="SUPFAM" id="SSF48371">
    <property type="entry name" value="ARM repeat"/>
    <property type="match status" value="1"/>
</dbReference>
<reference evidence="1" key="1">
    <citation type="submission" date="2010-02" db="EMBL/GenBank/DDBJ databases">
        <title>The Genome Sequence of Prevotella oris strain C735.</title>
        <authorList>
            <consortium name="The Broad Institute Genome Sequencing Platform"/>
            <person name="Ward D."/>
            <person name="Feldgarden M."/>
            <person name="Earl A."/>
            <person name="Young S.K."/>
            <person name="Zeng Q."/>
            <person name="Koehrsen M."/>
            <person name="Alvarado L."/>
            <person name="Berlin A."/>
            <person name="Bochicchio J."/>
            <person name="Borenstein D."/>
            <person name="Chapman S.B."/>
            <person name="Chen Z."/>
            <person name="Engels R."/>
            <person name="Freedman E."/>
            <person name="Gellesch M."/>
            <person name="Goldberg J."/>
            <person name="Griggs A."/>
            <person name="Gujja S."/>
            <person name="Heilman E."/>
            <person name="Heiman D."/>
            <person name="Hepburn T."/>
            <person name="Howarth C."/>
            <person name="Jen D."/>
            <person name="Larson L."/>
            <person name="Mehta T."/>
            <person name="Park D."/>
            <person name="Pearson M."/>
            <person name="Roberts A."/>
            <person name="Saif S."/>
            <person name="Shea T."/>
            <person name="Shenoy N."/>
            <person name="Sisk P."/>
            <person name="Stolte C."/>
            <person name="Sykes S."/>
            <person name="Thomson T."/>
            <person name="Walk T."/>
            <person name="White J."/>
            <person name="Yandava C."/>
            <person name="Sibley C.D."/>
            <person name="Field T.R."/>
            <person name="Grinwis M."/>
            <person name="Eshaghurshan C.S."/>
            <person name="Surette M.G."/>
            <person name="Haas B."/>
            <person name="Nusbaum C."/>
            <person name="Birren B."/>
        </authorList>
    </citation>
    <scope>NUCLEOTIDE SEQUENCE [LARGE SCALE GENOMIC DNA]</scope>
    <source>
        <strain evidence="1">C735</strain>
    </source>
</reference>
<proteinExistence type="predicted"/>
<gene>
    <name evidence="1" type="ORF">HMPREF0665_00322</name>
</gene>
<sequence length="206" mass="23475">MRMYMKLNDKLKKIKQSFRLYMNGPASQSMREKGLNYNVNWGVPLINLHEMAKEYGKDYELAVALFKENVRECKILATLIMPADRMEADLAEVWLEQTRTQEIAEMLAMNLFQHVDYASVLAFECIASENNLYQICGFNLLGRLFGKGLEPNERGINEFLDQAAVALSNENMGVKHAAMNAILSFAELGNDYEMIVRKALHGVVEI</sequence>
<keyword evidence="2" id="KW-1185">Reference proteome</keyword>
<name>D7N9J3_9BACT</name>
<accession>D7N9J3</accession>
<dbReference type="EMBL" id="GL349564">
    <property type="protein sequence ID" value="EFI49600.1"/>
    <property type="molecule type" value="Genomic_DNA"/>
</dbReference>
<dbReference type="PANTHER" id="PTHR41291">
    <property type="entry name" value="DNA ALKYLATION REPAIR PROTEIN"/>
    <property type="match status" value="1"/>
</dbReference>
<dbReference type="Proteomes" id="UP000003805">
    <property type="component" value="Miscellaneous, Scaffold supercont1.1"/>
</dbReference>
<dbReference type="InterPro" id="IPR016024">
    <property type="entry name" value="ARM-type_fold"/>
</dbReference>
<dbReference type="HOGENOM" id="CLU_061369_3_0_10"/>
<evidence type="ECO:0008006" key="3">
    <source>
        <dbReference type="Google" id="ProtNLM"/>
    </source>
</evidence>
<evidence type="ECO:0000313" key="2">
    <source>
        <dbReference type="Proteomes" id="UP000003805"/>
    </source>
</evidence>
<dbReference type="eggNOG" id="COG4912">
    <property type="taxonomic scope" value="Bacteria"/>
</dbReference>
<organism evidence="1 2">
    <name type="scientific">Segatella oris C735</name>
    <dbReference type="NCBI Taxonomy" id="563008"/>
    <lineage>
        <taxon>Bacteria</taxon>
        <taxon>Pseudomonadati</taxon>
        <taxon>Bacteroidota</taxon>
        <taxon>Bacteroidia</taxon>
        <taxon>Bacteroidales</taxon>
        <taxon>Prevotellaceae</taxon>
        <taxon>Segatella</taxon>
    </lineage>
</organism>